<organism evidence="2 3">
    <name type="scientific">Ophiocordyceps sinensis</name>
    <dbReference type="NCBI Taxonomy" id="72228"/>
    <lineage>
        <taxon>Eukaryota</taxon>
        <taxon>Fungi</taxon>
        <taxon>Dikarya</taxon>
        <taxon>Ascomycota</taxon>
        <taxon>Pezizomycotina</taxon>
        <taxon>Sordariomycetes</taxon>
        <taxon>Hypocreomycetidae</taxon>
        <taxon>Hypocreales</taxon>
        <taxon>Ophiocordycipitaceae</taxon>
        <taxon>Ophiocordyceps</taxon>
    </lineage>
</organism>
<dbReference type="AlphaFoldDB" id="A0A8H4PZA4"/>
<keyword evidence="3" id="KW-1185">Reference proteome</keyword>
<accession>A0A8H4PZA4</accession>
<dbReference type="Proteomes" id="UP000557566">
    <property type="component" value="Unassembled WGS sequence"/>
</dbReference>
<dbReference type="EMBL" id="JAAVMX010000001">
    <property type="protein sequence ID" value="KAF4513281.1"/>
    <property type="molecule type" value="Genomic_DNA"/>
</dbReference>
<reference evidence="2 3" key="1">
    <citation type="journal article" date="2020" name="Genome Biol. Evol.">
        <title>A new high-quality draft genome assembly of the Chinese cordyceps Ophiocordyceps sinensis.</title>
        <authorList>
            <person name="Shu R."/>
            <person name="Zhang J."/>
            <person name="Meng Q."/>
            <person name="Zhang H."/>
            <person name="Zhou G."/>
            <person name="Li M."/>
            <person name="Wu P."/>
            <person name="Zhao Y."/>
            <person name="Chen C."/>
            <person name="Qin Q."/>
        </authorList>
    </citation>
    <scope>NUCLEOTIDE SEQUENCE [LARGE SCALE GENOMIC DNA]</scope>
    <source>
        <strain evidence="2 3">IOZ07</strain>
    </source>
</reference>
<comment type="caution">
    <text evidence="2">The sequence shown here is derived from an EMBL/GenBank/DDBJ whole genome shotgun (WGS) entry which is preliminary data.</text>
</comment>
<evidence type="ECO:0000256" key="1">
    <source>
        <dbReference type="SAM" id="MobiDB-lite"/>
    </source>
</evidence>
<evidence type="ECO:0000313" key="2">
    <source>
        <dbReference type="EMBL" id="KAF4513281.1"/>
    </source>
</evidence>
<name>A0A8H4PZA4_9HYPO</name>
<sequence>MVSKAAASPGEINYGYLNFSLGSLSTPPVFRLAFPTLSSPAMAYGVGDDDHDDDHDDQEVGNFAISPFRRSLMPDDGAVTDVSSASARLLHHGARTVATPGPTLVGPRVGGVDPPRPPREGFE</sequence>
<protein>
    <submittedName>
        <fullName evidence="2">Uncharacterized protein</fullName>
    </submittedName>
</protein>
<gene>
    <name evidence="2" type="ORF">G6O67_000570</name>
</gene>
<evidence type="ECO:0000313" key="3">
    <source>
        <dbReference type="Proteomes" id="UP000557566"/>
    </source>
</evidence>
<proteinExistence type="predicted"/>
<feature type="region of interest" description="Disordered" evidence="1">
    <location>
        <begin position="93"/>
        <end position="123"/>
    </location>
</feature>